<organism evidence="3 4">
    <name type="scientific">Sphaerisporangium flaviroseum</name>
    <dbReference type="NCBI Taxonomy" id="509199"/>
    <lineage>
        <taxon>Bacteria</taxon>
        <taxon>Bacillati</taxon>
        <taxon>Actinomycetota</taxon>
        <taxon>Actinomycetes</taxon>
        <taxon>Streptosporangiales</taxon>
        <taxon>Streptosporangiaceae</taxon>
        <taxon>Sphaerisporangium</taxon>
    </lineage>
</organism>
<feature type="transmembrane region" description="Helical" evidence="2">
    <location>
        <begin position="6"/>
        <end position="23"/>
    </location>
</feature>
<feature type="transmembrane region" description="Helical" evidence="2">
    <location>
        <begin position="97"/>
        <end position="117"/>
    </location>
</feature>
<evidence type="ECO:0008006" key="5">
    <source>
        <dbReference type="Google" id="ProtNLM"/>
    </source>
</evidence>
<comment type="caution">
    <text evidence="3">The sequence shown here is derived from an EMBL/GenBank/DDBJ whole genome shotgun (WGS) entry which is preliminary data.</text>
</comment>
<sequence>MNGMWPAVVVAVLVAGVVVRRFIGEPLRARDLFVPPVVLVGVGALGLVKDVHLNARDVAWIVAAALAGLVFGALRGLTPRLFTKRGHLWQRYTPWTLLVWVVSAAANAGIGVLAVAAGTPEQARPITLSIGVSLLGEAVTLGLRALATGTPFAPESPSSLDRVLRPAARLTGPGPHAGHAPDRPDGSPGRGRTVLDGAARVAAGWARDGR</sequence>
<proteinExistence type="predicted"/>
<evidence type="ECO:0000256" key="1">
    <source>
        <dbReference type="SAM" id="MobiDB-lite"/>
    </source>
</evidence>
<feature type="region of interest" description="Disordered" evidence="1">
    <location>
        <begin position="168"/>
        <end position="193"/>
    </location>
</feature>
<gene>
    <name evidence="3" type="ORF">GCM10022226_11310</name>
</gene>
<name>A0ABP7HHV1_9ACTN</name>
<keyword evidence="4" id="KW-1185">Reference proteome</keyword>
<evidence type="ECO:0000313" key="3">
    <source>
        <dbReference type="EMBL" id="GAA3793754.1"/>
    </source>
</evidence>
<dbReference type="RefSeq" id="WP_344934980.1">
    <property type="nucleotide sequence ID" value="NZ_BAAAZR010000001.1"/>
</dbReference>
<evidence type="ECO:0000313" key="4">
    <source>
        <dbReference type="Proteomes" id="UP001500888"/>
    </source>
</evidence>
<feature type="transmembrane region" description="Helical" evidence="2">
    <location>
        <begin position="32"/>
        <end position="52"/>
    </location>
</feature>
<accession>A0ABP7HHV1</accession>
<feature type="transmembrane region" description="Helical" evidence="2">
    <location>
        <begin position="58"/>
        <end position="77"/>
    </location>
</feature>
<keyword evidence="2" id="KW-0472">Membrane</keyword>
<dbReference type="EMBL" id="BAAAZR010000001">
    <property type="protein sequence ID" value="GAA3793754.1"/>
    <property type="molecule type" value="Genomic_DNA"/>
</dbReference>
<evidence type="ECO:0000256" key="2">
    <source>
        <dbReference type="SAM" id="Phobius"/>
    </source>
</evidence>
<keyword evidence="2" id="KW-1133">Transmembrane helix</keyword>
<dbReference type="Proteomes" id="UP001500888">
    <property type="component" value="Unassembled WGS sequence"/>
</dbReference>
<keyword evidence="2" id="KW-0812">Transmembrane</keyword>
<protein>
    <recommendedName>
        <fullName evidence="5">DUF1453 domain-containing protein</fullName>
    </recommendedName>
</protein>
<reference evidence="4" key="1">
    <citation type="journal article" date="2019" name="Int. J. Syst. Evol. Microbiol.">
        <title>The Global Catalogue of Microorganisms (GCM) 10K type strain sequencing project: providing services to taxonomists for standard genome sequencing and annotation.</title>
        <authorList>
            <consortium name="The Broad Institute Genomics Platform"/>
            <consortium name="The Broad Institute Genome Sequencing Center for Infectious Disease"/>
            <person name="Wu L."/>
            <person name="Ma J."/>
        </authorList>
    </citation>
    <scope>NUCLEOTIDE SEQUENCE [LARGE SCALE GENOMIC DNA]</scope>
    <source>
        <strain evidence="4">JCM 16908</strain>
    </source>
</reference>